<dbReference type="Proteomes" id="UP000284614">
    <property type="component" value="Unassembled WGS sequence"/>
</dbReference>
<gene>
    <name evidence="1" type="ORF">DXA27_23090</name>
</gene>
<dbReference type="EMBL" id="QSDG01000053">
    <property type="protein sequence ID" value="RGY62595.1"/>
    <property type="molecule type" value="Genomic_DNA"/>
</dbReference>
<evidence type="ECO:0000313" key="2">
    <source>
        <dbReference type="Proteomes" id="UP000284614"/>
    </source>
</evidence>
<feature type="non-terminal residue" evidence="1">
    <location>
        <position position="187"/>
    </location>
</feature>
<dbReference type="AlphaFoldDB" id="A0A413JPL3"/>
<sequence>MFDKITIKATIDTADIETIVLRNYLEECTEGDEVYYKSTAYANFDGCFIEIRGNRLRCTCSICKLYSKGKTGKLDNSRPITFAMAVRTIKELLLRLCVRIENAVVTYYEIGITMKMSLPADCYIKQMYEVSGKLLWNDANYSAFKQQTTEKSKYFRKILKVYDKSFEAGEKGRNVGANILRIETIYK</sequence>
<comment type="caution">
    <text evidence="1">The sequence shown here is derived from an EMBL/GenBank/DDBJ whole genome shotgun (WGS) entry which is preliminary data.</text>
</comment>
<reference evidence="1 2" key="1">
    <citation type="submission" date="2018-08" db="EMBL/GenBank/DDBJ databases">
        <title>A genome reference for cultivated species of the human gut microbiota.</title>
        <authorList>
            <person name="Zou Y."/>
            <person name="Xue W."/>
            <person name="Luo G."/>
        </authorList>
    </citation>
    <scope>NUCLEOTIDE SEQUENCE [LARGE SCALE GENOMIC DNA]</scope>
    <source>
        <strain evidence="1 2">OF01-1</strain>
    </source>
</reference>
<protein>
    <submittedName>
        <fullName evidence="1">Uncharacterized protein</fullName>
    </submittedName>
</protein>
<name>A0A413JPL3_BACFG</name>
<accession>A0A413JPL3</accession>
<evidence type="ECO:0000313" key="1">
    <source>
        <dbReference type="EMBL" id="RGY62595.1"/>
    </source>
</evidence>
<organism evidence="1 2">
    <name type="scientific">Bacteroides fragilis</name>
    <dbReference type="NCBI Taxonomy" id="817"/>
    <lineage>
        <taxon>Bacteria</taxon>
        <taxon>Pseudomonadati</taxon>
        <taxon>Bacteroidota</taxon>
        <taxon>Bacteroidia</taxon>
        <taxon>Bacteroidales</taxon>
        <taxon>Bacteroidaceae</taxon>
        <taxon>Bacteroides</taxon>
    </lineage>
</organism>
<proteinExistence type="predicted"/>